<gene>
    <name evidence="2" type="ORF">EJ913_20505</name>
</gene>
<evidence type="ECO:0000259" key="1">
    <source>
        <dbReference type="Pfam" id="PF00903"/>
    </source>
</evidence>
<dbReference type="InterPro" id="IPR004360">
    <property type="entry name" value="Glyas_Fos-R_dOase_dom"/>
</dbReference>
<dbReference type="OrthoDB" id="9798430at2"/>
<evidence type="ECO:0000313" key="2">
    <source>
        <dbReference type="EMBL" id="RUQ67602.1"/>
    </source>
</evidence>
<feature type="domain" description="Glyoxalase/fosfomycin resistance/dioxygenase" evidence="1">
    <location>
        <begin position="17"/>
        <end position="126"/>
    </location>
</feature>
<dbReference type="Gene3D" id="3.10.180.10">
    <property type="entry name" value="2,3-Dihydroxybiphenyl 1,2-Dioxygenase, domain 1"/>
    <property type="match status" value="1"/>
</dbReference>
<proteinExistence type="predicted"/>
<sequence length="130" mass="14556">MATDGLASTVTALRPFVPARDFAESQRFYTALGFEVRPVGEGVAQARLGEDAGAFSFLLQDFYVKEFAENLMMQLVVGDLDRWWRHIESLALGEHFGVTAPRPPKTEPWGMRVVYLWDPAGVLWHIAAES</sequence>
<dbReference type="AlphaFoldDB" id="A0A3S1CFF8"/>
<dbReference type="Pfam" id="PF00903">
    <property type="entry name" value="Glyoxalase"/>
    <property type="match status" value="1"/>
</dbReference>
<dbReference type="InterPro" id="IPR029068">
    <property type="entry name" value="Glyas_Bleomycin-R_OHBP_Dase"/>
</dbReference>
<reference evidence="2 3" key="1">
    <citation type="submission" date="2018-12" db="EMBL/GenBank/DDBJ databases">
        <authorList>
            <person name="Yang Y."/>
        </authorList>
    </citation>
    <scope>NUCLEOTIDE SEQUENCE [LARGE SCALE GENOMIC DNA]</scope>
    <source>
        <strain evidence="2 3">GSF71</strain>
    </source>
</reference>
<dbReference type="RefSeq" id="WP_127001337.1">
    <property type="nucleotide sequence ID" value="NZ_CP173190.1"/>
</dbReference>
<name>A0A3S1CFF8_9PROT</name>
<dbReference type="SUPFAM" id="SSF54593">
    <property type="entry name" value="Glyoxalase/Bleomycin resistance protein/Dihydroxybiphenyl dioxygenase"/>
    <property type="match status" value="1"/>
</dbReference>
<dbReference type="Proteomes" id="UP000280346">
    <property type="component" value="Unassembled WGS sequence"/>
</dbReference>
<evidence type="ECO:0000313" key="3">
    <source>
        <dbReference type="Proteomes" id="UP000280346"/>
    </source>
</evidence>
<dbReference type="EMBL" id="RZIJ01000017">
    <property type="protein sequence ID" value="RUQ67602.1"/>
    <property type="molecule type" value="Genomic_DNA"/>
</dbReference>
<accession>A0A3S1CFF8</accession>
<keyword evidence="3" id="KW-1185">Reference proteome</keyword>
<organism evidence="2 3">
    <name type="scientific">Azospirillum doebereinerae</name>
    <dbReference type="NCBI Taxonomy" id="92933"/>
    <lineage>
        <taxon>Bacteria</taxon>
        <taxon>Pseudomonadati</taxon>
        <taxon>Pseudomonadota</taxon>
        <taxon>Alphaproteobacteria</taxon>
        <taxon>Rhodospirillales</taxon>
        <taxon>Azospirillaceae</taxon>
        <taxon>Azospirillum</taxon>
    </lineage>
</organism>
<protein>
    <submittedName>
        <fullName evidence="2">Glyoxalase</fullName>
    </submittedName>
</protein>
<comment type="caution">
    <text evidence="2">The sequence shown here is derived from an EMBL/GenBank/DDBJ whole genome shotgun (WGS) entry which is preliminary data.</text>
</comment>